<evidence type="ECO:0000313" key="1">
    <source>
        <dbReference type="EMBL" id="CEK98858.1"/>
    </source>
</evidence>
<accession>A0A0B7C0W8</accession>
<proteinExistence type="predicted"/>
<organism evidence="1">
    <name type="scientific">Arion vulgaris</name>
    <dbReference type="NCBI Taxonomy" id="1028688"/>
    <lineage>
        <taxon>Eukaryota</taxon>
        <taxon>Metazoa</taxon>
        <taxon>Spiralia</taxon>
        <taxon>Lophotrochozoa</taxon>
        <taxon>Mollusca</taxon>
        <taxon>Gastropoda</taxon>
        <taxon>Heterobranchia</taxon>
        <taxon>Euthyneura</taxon>
        <taxon>Panpulmonata</taxon>
        <taxon>Eupulmonata</taxon>
        <taxon>Stylommatophora</taxon>
        <taxon>Helicina</taxon>
        <taxon>Arionoidea</taxon>
        <taxon>Arionidae</taxon>
        <taxon>Arion</taxon>
    </lineage>
</organism>
<gene>
    <name evidence="1" type="primary">ORF219811</name>
</gene>
<name>A0A0B7C0W8_9EUPU</name>
<protein>
    <submittedName>
        <fullName evidence="1">Uncharacterized protein</fullName>
    </submittedName>
</protein>
<dbReference type="EMBL" id="HACG01051987">
    <property type="protein sequence ID" value="CEK98858.1"/>
    <property type="molecule type" value="Transcribed_RNA"/>
</dbReference>
<sequence length="59" mass="6501">SSVSMTDSDTLLKLCTAPDATVIFSHEEVSLGFFLIWNKVGSGEIGRKENSVWEAVLER</sequence>
<reference evidence="1" key="1">
    <citation type="submission" date="2014-12" db="EMBL/GenBank/DDBJ databases">
        <title>Insight into the proteome of Arion vulgaris.</title>
        <authorList>
            <person name="Aradska J."/>
            <person name="Bulat T."/>
            <person name="Smidak R."/>
            <person name="Sarate P."/>
            <person name="Gangsoo J."/>
            <person name="Sialana F."/>
            <person name="Bilban M."/>
            <person name="Lubec G."/>
        </authorList>
    </citation>
    <scope>NUCLEOTIDE SEQUENCE</scope>
    <source>
        <tissue evidence="1">Skin</tissue>
    </source>
</reference>
<dbReference type="AlphaFoldDB" id="A0A0B7C0W8"/>
<feature type="non-terminal residue" evidence="1">
    <location>
        <position position="1"/>
    </location>
</feature>